<dbReference type="InterPro" id="IPR006143">
    <property type="entry name" value="RND_pump_MFP"/>
</dbReference>
<proteinExistence type="inferred from homology"/>
<dbReference type="Pfam" id="PF25917">
    <property type="entry name" value="BSH_RND"/>
    <property type="match status" value="1"/>
</dbReference>
<evidence type="ECO:0000256" key="3">
    <source>
        <dbReference type="SAM" id="SignalP"/>
    </source>
</evidence>
<name>A0A1G8UBV6_9GAMM</name>
<dbReference type="PANTHER" id="PTHR30469">
    <property type="entry name" value="MULTIDRUG RESISTANCE PROTEIN MDTA"/>
    <property type="match status" value="1"/>
</dbReference>
<sequence>MKRFNTLLILIGLWGLAPQTMAEPQAPASPVKVEQVKQTDLAPTARLLGTVYSRNNVMLTAGVNGQLTWIVEPGTLVSKGDTLVTMDTFPLELAQLEQQAQIKRAEINLRYLKRELERLVTLQAQNNAAEYQLDENRSKYELANADLEIARLKLKQINDQLERAQIEAPFDGVITERLVREGTDVNRSDALLRMMDTEHLEVHLHVPVKYLSKISRGEPLTISSEHHLTQASIRAVIPAADPRSQTFELRMTLPPESVQYLTAGELVKVAIPVQQSRQTLAVHRDALILRRQGSYVMKIDDNNVAHKTRVVVGAGQGDWVAIEGELAVGDRVAIRGAERLRDGQRVVVQG</sequence>
<feature type="domain" description="Multidrug resistance protein MdtA-like barrel-sandwich hybrid" evidence="4">
    <location>
        <begin position="56"/>
        <end position="190"/>
    </location>
</feature>
<reference evidence="6" key="1">
    <citation type="submission" date="2016-10" db="EMBL/GenBank/DDBJ databases">
        <authorList>
            <person name="Varghese N."/>
            <person name="Submissions S."/>
        </authorList>
    </citation>
    <scope>NUCLEOTIDE SEQUENCE [LARGE SCALE GENOMIC DNA]</scope>
    <source>
        <strain evidence="6">DSM 23317</strain>
    </source>
</reference>
<comment type="similarity">
    <text evidence="1">Belongs to the membrane fusion protein (MFP) (TC 8.A.1) family.</text>
</comment>
<evidence type="ECO:0000256" key="2">
    <source>
        <dbReference type="SAM" id="Coils"/>
    </source>
</evidence>
<dbReference type="PANTHER" id="PTHR30469:SF15">
    <property type="entry name" value="HLYD FAMILY OF SECRETION PROTEINS"/>
    <property type="match status" value="1"/>
</dbReference>
<evidence type="ECO:0000313" key="5">
    <source>
        <dbReference type="EMBL" id="SDJ51247.1"/>
    </source>
</evidence>
<dbReference type="GO" id="GO:0015562">
    <property type="term" value="F:efflux transmembrane transporter activity"/>
    <property type="evidence" value="ECO:0007669"/>
    <property type="project" value="TreeGrafter"/>
</dbReference>
<dbReference type="EMBL" id="FNEM01000009">
    <property type="protein sequence ID" value="SDJ51247.1"/>
    <property type="molecule type" value="Genomic_DNA"/>
</dbReference>
<organism evidence="5 6">
    <name type="scientific">Ferrimonas sediminum</name>
    <dbReference type="NCBI Taxonomy" id="718193"/>
    <lineage>
        <taxon>Bacteria</taxon>
        <taxon>Pseudomonadati</taxon>
        <taxon>Pseudomonadota</taxon>
        <taxon>Gammaproteobacteria</taxon>
        <taxon>Alteromonadales</taxon>
        <taxon>Ferrimonadaceae</taxon>
        <taxon>Ferrimonas</taxon>
    </lineage>
</organism>
<accession>A0A1G8UBV6</accession>
<keyword evidence="6" id="KW-1185">Reference proteome</keyword>
<evidence type="ECO:0000259" key="4">
    <source>
        <dbReference type="Pfam" id="PF25917"/>
    </source>
</evidence>
<dbReference type="RefSeq" id="WP_176819298.1">
    <property type="nucleotide sequence ID" value="NZ_FNEM01000009.1"/>
</dbReference>
<dbReference type="Gene3D" id="2.40.30.170">
    <property type="match status" value="1"/>
</dbReference>
<dbReference type="InterPro" id="IPR058625">
    <property type="entry name" value="MdtA-like_BSH"/>
</dbReference>
<keyword evidence="2" id="KW-0175">Coiled coil</keyword>
<protein>
    <submittedName>
        <fullName evidence="5">RND family efflux transporter, MFP subunit</fullName>
    </submittedName>
</protein>
<keyword evidence="3" id="KW-0732">Signal</keyword>
<dbReference type="Gene3D" id="1.10.287.470">
    <property type="entry name" value="Helix hairpin bin"/>
    <property type="match status" value="1"/>
</dbReference>
<feature type="coiled-coil region" evidence="2">
    <location>
        <begin position="95"/>
        <end position="167"/>
    </location>
</feature>
<dbReference type="SUPFAM" id="SSF111369">
    <property type="entry name" value="HlyD-like secretion proteins"/>
    <property type="match status" value="1"/>
</dbReference>
<dbReference type="Gene3D" id="2.40.50.100">
    <property type="match status" value="1"/>
</dbReference>
<dbReference type="AlphaFoldDB" id="A0A1G8UBV6"/>
<gene>
    <name evidence="5" type="ORF">SAMN04488540_10938</name>
</gene>
<evidence type="ECO:0000256" key="1">
    <source>
        <dbReference type="ARBA" id="ARBA00009477"/>
    </source>
</evidence>
<feature type="signal peptide" evidence="3">
    <location>
        <begin position="1"/>
        <end position="22"/>
    </location>
</feature>
<dbReference type="Proteomes" id="UP000199527">
    <property type="component" value="Unassembled WGS sequence"/>
</dbReference>
<dbReference type="GO" id="GO:1990281">
    <property type="term" value="C:efflux pump complex"/>
    <property type="evidence" value="ECO:0007669"/>
    <property type="project" value="TreeGrafter"/>
</dbReference>
<feature type="chain" id="PRO_5011569221" evidence="3">
    <location>
        <begin position="23"/>
        <end position="350"/>
    </location>
</feature>
<dbReference type="Gene3D" id="2.40.420.20">
    <property type="match status" value="1"/>
</dbReference>
<evidence type="ECO:0000313" key="6">
    <source>
        <dbReference type="Proteomes" id="UP000199527"/>
    </source>
</evidence>
<dbReference type="NCBIfam" id="TIGR01730">
    <property type="entry name" value="RND_mfp"/>
    <property type="match status" value="1"/>
</dbReference>